<accession>A0A9W7AGJ5</accession>
<name>A0A9W7AGJ5_9STRA</name>
<keyword evidence="6" id="KW-1185">Reference proteome</keyword>
<dbReference type="OrthoDB" id="195446at2759"/>
<feature type="compositionally biased region" description="Acidic residues" evidence="4">
    <location>
        <begin position="823"/>
        <end position="873"/>
    </location>
</feature>
<evidence type="ECO:0000256" key="3">
    <source>
        <dbReference type="PROSITE-ProRule" id="PRU00023"/>
    </source>
</evidence>
<feature type="repeat" description="ANK" evidence="3">
    <location>
        <begin position="1190"/>
        <end position="1222"/>
    </location>
</feature>
<protein>
    <submittedName>
        <fullName evidence="5">Uncharacterized protein</fullName>
    </submittedName>
</protein>
<feature type="compositionally biased region" description="Basic residues" evidence="4">
    <location>
        <begin position="915"/>
        <end position="942"/>
    </location>
</feature>
<dbReference type="Pfam" id="PF00023">
    <property type="entry name" value="Ank"/>
    <property type="match status" value="1"/>
</dbReference>
<feature type="compositionally biased region" description="Acidic residues" evidence="4">
    <location>
        <begin position="781"/>
        <end position="804"/>
    </location>
</feature>
<dbReference type="InterPro" id="IPR002110">
    <property type="entry name" value="Ankyrin_rpt"/>
</dbReference>
<feature type="region of interest" description="Disordered" evidence="4">
    <location>
        <begin position="1430"/>
        <end position="1521"/>
    </location>
</feature>
<dbReference type="PROSITE" id="PS50088">
    <property type="entry name" value="ANK_REPEAT"/>
    <property type="match status" value="5"/>
</dbReference>
<evidence type="ECO:0000256" key="4">
    <source>
        <dbReference type="SAM" id="MobiDB-lite"/>
    </source>
</evidence>
<dbReference type="SUPFAM" id="SSF48403">
    <property type="entry name" value="Ankyrin repeat"/>
    <property type="match status" value="1"/>
</dbReference>
<proteinExistence type="predicted"/>
<feature type="region of interest" description="Disordered" evidence="4">
    <location>
        <begin position="780"/>
        <end position="948"/>
    </location>
</feature>
<feature type="region of interest" description="Disordered" evidence="4">
    <location>
        <begin position="22"/>
        <end position="113"/>
    </location>
</feature>
<dbReference type="PRINTS" id="PR01415">
    <property type="entry name" value="ANKYRIN"/>
</dbReference>
<evidence type="ECO:0000313" key="5">
    <source>
        <dbReference type="EMBL" id="GMH71474.1"/>
    </source>
</evidence>
<keyword evidence="2 3" id="KW-0040">ANK repeat</keyword>
<comment type="caution">
    <text evidence="5">The sequence shown here is derived from an EMBL/GenBank/DDBJ whole genome shotgun (WGS) entry which is preliminary data.</text>
</comment>
<feature type="compositionally biased region" description="Gly residues" evidence="4">
    <location>
        <begin position="1457"/>
        <end position="1467"/>
    </location>
</feature>
<dbReference type="PANTHER" id="PTHR24198">
    <property type="entry name" value="ANKYRIN REPEAT AND PROTEIN KINASE DOMAIN-CONTAINING PROTEIN"/>
    <property type="match status" value="1"/>
</dbReference>
<reference evidence="6" key="1">
    <citation type="journal article" date="2023" name="Commun. Biol.">
        <title>Genome analysis of Parmales, the sister group of diatoms, reveals the evolutionary specialization of diatoms from phago-mixotrophs to photoautotrophs.</title>
        <authorList>
            <person name="Ban H."/>
            <person name="Sato S."/>
            <person name="Yoshikawa S."/>
            <person name="Yamada K."/>
            <person name="Nakamura Y."/>
            <person name="Ichinomiya M."/>
            <person name="Sato N."/>
            <person name="Blanc-Mathieu R."/>
            <person name="Endo H."/>
            <person name="Kuwata A."/>
            <person name="Ogata H."/>
        </authorList>
    </citation>
    <scope>NUCLEOTIDE SEQUENCE [LARGE SCALE GENOMIC DNA]</scope>
    <source>
        <strain evidence="6">NIES 3701</strain>
    </source>
</reference>
<feature type="compositionally biased region" description="Basic and acidic residues" evidence="4">
    <location>
        <begin position="805"/>
        <end position="822"/>
    </location>
</feature>
<feature type="compositionally biased region" description="Low complexity" evidence="4">
    <location>
        <begin position="84"/>
        <end position="106"/>
    </location>
</feature>
<feature type="compositionally biased region" description="Basic and acidic residues" evidence="4">
    <location>
        <begin position="394"/>
        <end position="403"/>
    </location>
</feature>
<feature type="repeat" description="ANK" evidence="3">
    <location>
        <begin position="1289"/>
        <end position="1321"/>
    </location>
</feature>
<keyword evidence="1" id="KW-0677">Repeat</keyword>
<feature type="region of interest" description="Disordered" evidence="4">
    <location>
        <begin position="381"/>
        <end position="419"/>
    </location>
</feature>
<feature type="compositionally biased region" description="Gly residues" evidence="4">
    <location>
        <begin position="1479"/>
        <end position="1491"/>
    </location>
</feature>
<feature type="repeat" description="ANK" evidence="3">
    <location>
        <begin position="1322"/>
        <end position="1354"/>
    </location>
</feature>
<dbReference type="InterPro" id="IPR036770">
    <property type="entry name" value="Ankyrin_rpt-contain_sf"/>
</dbReference>
<dbReference type="Gene3D" id="1.25.40.20">
    <property type="entry name" value="Ankyrin repeat-containing domain"/>
    <property type="match status" value="2"/>
</dbReference>
<feature type="compositionally biased region" description="Gly residues" evidence="4">
    <location>
        <begin position="1432"/>
        <end position="1442"/>
    </location>
</feature>
<sequence>MDFDAGFSSLSKTVRISAESLKKEKYDKSVQKLQERSRRGHNKFVMSKTAPTPAALMPPGSVSNKLRTKVKKARKGGGKKKKAMSATTSAPASRSRPSSPSSPSPRVQLDDFTKSTPVEMAKTLDAMDQVRSLHDMARPHTSDPMSKLMAVKLVKKKMKKKTKKKSNDFVETALSSTKPISVSRPNDVTSTELHIIKWVVLRETYLDKLSSLSTNLTNPTKALMKSTYDGLLSLLRKITVEIVLSITHWRNLSDSWEEEFVWAGVNYLLKISKDTAFLHRIDKLEKYLGLRLKKNPLIYLYNVDGTPANLPGVPVKRRSKKLLPECLRDLSEYEIQECNRTINEEMERKKEYYDTDDEDDYDQMIEGLGFQTLTNAELEAKEMEEAQNSSPDNNENRTPKDSSKSPSPLPSPKKKKLMSWKGISASAGISIAKITTKRSPSPTRPQQMEKTIKDSMFTLDGANHLINNMLRVLDANAAEEARDGPIYEYFLIWKKWHWKQQNLKAMVKQRNRKVMRDIFYSWAQLAYRQIHAQRLAARAIKKKRNMIITNLPQTVAKELLMSHFHAWRTLRAMLIKVRAFRNSHGAKFLAVCLGAWMHYTRVEYGVKRIRGIVMIDLIRDIFFRWKRGVALKDYLLNERYTKRNKMTLAGKKWCKNAFRKWKHFVYTRHRIQSVNKLVRRVRKFHAFNLWLKRITEHNLNLNCYKSMLGAALKLKKLLLATPFKSKQIEPPKGVFVSEIVYKSDEANKMETKEEMKARLEKEKKKEELMKKKKFVLNEAGELVEAESSEEEESNEEEEEEEVTVIEEKKLLEVKGEVVKKEEEQEEEEEEEEESSEEEEEEEEEEEDVTDEEEVEEEEVEEVDSGEGSDEESGKEELTKKEAKDKDGNPAEDKRSELSAKREEATSPPPLEPLPTKKKSPKSPKRSPKSPKRSPKSPKRSPKIAKMDVSEPIAQAQEEVEEPEQKVPEIQKRKGASLFERDAKARVINRAVRGYLIRLHCHKEFEAQHAAVAKIESWWAKTTESIYATSMSATLSFEEFQAGTRIINWWRIQHWKLKCKRGERRKTNLSALLLQKNFRSFSTRKELEEKKRRASAIQNAFRRKSKYKKETTVDNQGNNSMLYAVRSANKDLLSRLILKGWDLKVLNDKQQNLFHVACSSEHSGSQNCVKLILDSLSDDECWGMVSAMDEEGKTPLHYAARRGKKEVILLLINKGAGMEVYDNVGKTPLHYSVLEERMKGTQCLIDAGFPIDCVDIEGQTCMHEAASLGNWRIGDMLLQAGASIDVLDNNGMTPLHVSVVNEKIKFVQLLLARGANPDMYDSLGRTAMHLAVNYNDRKTVELLCKNHANVNIRDADGNTPLHWGAMSDARNCIEVLLEYHADGNIVNSFNMPPRAVADNAGYAEASDMILQGSKATMEEMSPLEMLLMEQGKGLAGGGGGGGGDRGDGGGEEEAGAEVGDGVGRGGGGEQDDDDMSWGVEWGGESTGVGEGNGFAPRSPVPNLNLGGLQGQDVGRRTGGKNN</sequence>
<dbReference type="EMBL" id="BRXY01000149">
    <property type="protein sequence ID" value="GMH71474.1"/>
    <property type="molecule type" value="Genomic_DNA"/>
</dbReference>
<dbReference type="PANTHER" id="PTHR24198:SF165">
    <property type="entry name" value="ANKYRIN REPEAT-CONTAINING PROTEIN-RELATED"/>
    <property type="match status" value="1"/>
</dbReference>
<feature type="compositionally biased region" description="Basic residues" evidence="4">
    <location>
        <begin position="66"/>
        <end position="83"/>
    </location>
</feature>
<evidence type="ECO:0000256" key="2">
    <source>
        <dbReference type="ARBA" id="ARBA00023043"/>
    </source>
</evidence>
<dbReference type="Gene3D" id="1.20.5.190">
    <property type="match status" value="1"/>
</dbReference>
<dbReference type="Pfam" id="PF12796">
    <property type="entry name" value="Ank_2"/>
    <property type="match status" value="2"/>
</dbReference>
<feature type="compositionally biased region" description="Basic and acidic residues" evidence="4">
    <location>
        <begin position="22"/>
        <end position="37"/>
    </location>
</feature>
<evidence type="ECO:0000256" key="1">
    <source>
        <dbReference type="ARBA" id="ARBA00022737"/>
    </source>
</evidence>
<dbReference type="PROSITE" id="PS50297">
    <property type="entry name" value="ANK_REP_REGION"/>
    <property type="match status" value="5"/>
</dbReference>
<organism evidence="5 6">
    <name type="scientific">Triparma strigata</name>
    <dbReference type="NCBI Taxonomy" id="1606541"/>
    <lineage>
        <taxon>Eukaryota</taxon>
        <taxon>Sar</taxon>
        <taxon>Stramenopiles</taxon>
        <taxon>Ochrophyta</taxon>
        <taxon>Bolidophyceae</taxon>
        <taxon>Parmales</taxon>
        <taxon>Triparmaceae</taxon>
        <taxon>Triparma</taxon>
    </lineage>
</organism>
<gene>
    <name evidence="5" type="ORF">TrST_g6020</name>
</gene>
<feature type="repeat" description="ANK" evidence="3">
    <location>
        <begin position="1256"/>
        <end position="1288"/>
    </location>
</feature>
<dbReference type="Proteomes" id="UP001165085">
    <property type="component" value="Unassembled WGS sequence"/>
</dbReference>
<feature type="repeat" description="ANK" evidence="3">
    <location>
        <begin position="1355"/>
        <end position="1387"/>
    </location>
</feature>
<feature type="compositionally biased region" description="Basic and acidic residues" evidence="4">
    <location>
        <begin position="874"/>
        <end position="904"/>
    </location>
</feature>
<evidence type="ECO:0000313" key="6">
    <source>
        <dbReference type="Proteomes" id="UP001165085"/>
    </source>
</evidence>
<dbReference type="SMART" id="SM00248">
    <property type="entry name" value="ANK"/>
    <property type="match status" value="8"/>
</dbReference>